<gene>
    <name evidence="1" type="ORF">DES52_11421</name>
</gene>
<protein>
    <submittedName>
        <fullName evidence="1">Uncharacterized protein</fullName>
    </submittedName>
</protein>
<dbReference type="RefSeq" id="WP_110887854.1">
    <property type="nucleotide sequence ID" value="NZ_QJSX01000014.1"/>
</dbReference>
<organism evidence="1 2">
    <name type="scientific">Deinococcus yavapaiensis KR-236</name>
    <dbReference type="NCBI Taxonomy" id="694435"/>
    <lineage>
        <taxon>Bacteria</taxon>
        <taxon>Thermotogati</taxon>
        <taxon>Deinococcota</taxon>
        <taxon>Deinococci</taxon>
        <taxon>Deinococcales</taxon>
        <taxon>Deinococcaceae</taxon>
        <taxon>Deinococcus</taxon>
    </lineage>
</organism>
<dbReference type="Proteomes" id="UP000248326">
    <property type="component" value="Unassembled WGS sequence"/>
</dbReference>
<comment type="caution">
    <text evidence="1">The sequence shown here is derived from an EMBL/GenBank/DDBJ whole genome shotgun (WGS) entry which is preliminary data.</text>
</comment>
<evidence type="ECO:0000313" key="2">
    <source>
        <dbReference type="Proteomes" id="UP000248326"/>
    </source>
</evidence>
<dbReference type="AlphaFoldDB" id="A0A318S7S5"/>
<dbReference type="EMBL" id="QJSX01000014">
    <property type="protein sequence ID" value="PYE51821.1"/>
    <property type="molecule type" value="Genomic_DNA"/>
</dbReference>
<keyword evidence="2" id="KW-1185">Reference proteome</keyword>
<proteinExistence type="predicted"/>
<reference evidence="1 2" key="1">
    <citation type="submission" date="2018-06" db="EMBL/GenBank/DDBJ databases">
        <title>Genomic Encyclopedia of Type Strains, Phase IV (KMG-IV): sequencing the most valuable type-strain genomes for metagenomic binning, comparative biology and taxonomic classification.</title>
        <authorList>
            <person name="Goeker M."/>
        </authorList>
    </citation>
    <scope>NUCLEOTIDE SEQUENCE [LARGE SCALE GENOMIC DNA]</scope>
    <source>
        <strain evidence="1 2">DSM 18048</strain>
    </source>
</reference>
<accession>A0A318S7S5</accession>
<sequence>MTATARRIVRLDTYEPEETDILTIYLAALDIRQATLDEPHHVWAITSLGRELRITEYGYPTREAAIAHAAHLVVGVRAHLEACFAREFNLDLIENRELN</sequence>
<evidence type="ECO:0000313" key="1">
    <source>
        <dbReference type="EMBL" id="PYE51821.1"/>
    </source>
</evidence>
<name>A0A318S7S5_9DEIO</name>